<dbReference type="InterPro" id="IPR000073">
    <property type="entry name" value="AB_hydrolase_1"/>
</dbReference>
<protein>
    <recommendedName>
        <fullName evidence="1">AB hydrolase-1 domain-containing protein</fullName>
    </recommendedName>
</protein>
<accession>A0ABD1F9Q5</accession>
<dbReference type="AlphaFoldDB" id="A0ABD1F9Q5"/>
<dbReference type="Gene3D" id="3.40.50.1820">
    <property type="entry name" value="alpha/beta hydrolase"/>
    <property type="match status" value="1"/>
</dbReference>
<organism evidence="2 3">
    <name type="scientific">Hypothenemus hampei</name>
    <name type="common">Coffee berry borer</name>
    <dbReference type="NCBI Taxonomy" id="57062"/>
    <lineage>
        <taxon>Eukaryota</taxon>
        <taxon>Metazoa</taxon>
        <taxon>Ecdysozoa</taxon>
        <taxon>Arthropoda</taxon>
        <taxon>Hexapoda</taxon>
        <taxon>Insecta</taxon>
        <taxon>Pterygota</taxon>
        <taxon>Neoptera</taxon>
        <taxon>Endopterygota</taxon>
        <taxon>Coleoptera</taxon>
        <taxon>Polyphaga</taxon>
        <taxon>Cucujiformia</taxon>
        <taxon>Curculionidae</taxon>
        <taxon>Scolytinae</taxon>
        <taxon>Hypothenemus</taxon>
    </lineage>
</organism>
<dbReference type="InterPro" id="IPR029058">
    <property type="entry name" value="AB_hydrolase_fold"/>
</dbReference>
<dbReference type="EMBL" id="JBDJPC010000002">
    <property type="protein sequence ID" value="KAL1514183.1"/>
    <property type="molecule type" value="Genomic_DNA"/>
</dbReference>
<dbReference type="SUPFAM" id="SSF53474">
    <property type="entry name" value="alpha/beta-Hydrolases"/>
    <property type="match status" value="1"/>
</dbReference>
<gene>
    <name evidence="2" type="ORF">ABEB36_003480</name>
</gene>
<keyword evidence="3" id="KW-1185">Reference proteome</keyword>
<sequence length="311" mass="35579">MLSLQFQTFAVFIPINSPRSADFNQPEDTGLRGIYNFYLKTRDYHYNSSVNIGAWLILPEDMINLTTSNDVEEILRTTQRDIVIYLHGVSANRAKAWAQYEVLRKHFMILAVDHRGYGDSGKNVPMTELGIAHDHVQIYDWVKKLNTKSDVYYWGHSLGSALSAHTLRLLKEQNKETPKGLVLESSFTTLQDVIINVFVGKLYSWLAYFDATILTPLDANGFHFRSKEHILSIDCPVMLLHSEDDMVVRYPLGVQLAKIASENRKNDQGKVIFHGISADYGFGHNDIIRHPAIDNFITDFKEVCRNFTHNL</sequence>
<evidence type="ECO:0000313" key="3">
    <source>
        <dbReference type="Proteomes" id="UP001566132"/>
    </source>
</evidence>
<reference evidence="2 3" key="1">
    <citation type="submission" date="2024-05" db="EMBL/GenBank/DDBJ databases">
        <title>Genetic variation in Jamaican populations of the coffee berry borer (Hypothenemus hampei).</title>
        <authorList>
            <person name="Errbii M."/>
            <person name="Myrie A."/>
        </authorList>
    </citation>
    <scope>NUCLEOTIDE SEQUENCE [LARGE SCALE GENOMIC DNA]</scope>
    <source>
        <strain evidence="2">JA-Hopewell-2020-01-JO</strain>
        <tissue evidence="2">Whole body</tissue>
    </source>
</reference>
<name>A0ABD1F9Q5_HYPHA</name>
<evidence type="ECO:0000259" key="1">
    <source>
        <dbReference type="Pfam" id="PF00561"/>
    </source>
</evidence>
<dbReference type="PANTHER" id="PTHR12277">
    <property type="entry name" value="ALPHA/BETA HYDROLASE DOMAIN-CONTAINING PROTEIN"/>
    <property type="match status" value="1"/>
</dbReference>
<evidence type="ECO:0000313" key="2">
    <source>
        <dbReference type="EMBL" id="KAL1514183.1"/>
    </source>
</evidence>
<comment type="caution">
    <text evidence="2">The sequence shown here is derived from an EMBL/GenBank/DDBJ whole genome shotgun (WGS) entry which is preliminary data.</text>
</comment>
<dbReference type="Proteomes" id="UP001566132">
    <property type="component" value="Unassembled WGS sequence"/>
</dbReference>
<proteinExistence type="predicted"/>
<dbReference type="Pfam" id="PF00561">
    <property type="entry name" value="Abhydrolase_1"/>
    <property type="match status" value="1"/>
</dbReference>
<feature type="domain" description="AB hydrolase-1" evidence="1">
    <location>
        <begin position="82"/>
        <end position="188"/>
    </location>
</feature>
<dbReference type="PANTHER" id="PTHR12277:SF194">
    <property type="entry name" value="FI04476P"/>
    <property type="match status" value="1"/>
</dbReference>